<gene>
    <name evidence="1" type="ORF">DVB73_11755</name>
</gene>
<name>A0AAD0QWS2_PSEDL</name>
<organism evidence="1 2">
    <name type="scientific">Pseudomonas plecoglossicida</name>
    <dbReference type="NCBI Taxonomy" id="70775"/>
    <lineage>
        <taxon>Bacteria</taxon>
        <taxon>Pseudomonadati</taxon>
        <taxon>Pseudomonadota</taxon>
        <taxon>Gammaproteobacteria</taxon>
        <taxon>Pseudomonadales</taxon>
        <taxon>Pseudomonadaceae</taxon>
        <taxon>Pseudomonas</taxon>
    </lineage>
</organism>
<protein>
    <submittedName>
        <fullName evidence="1">Uncharacterized protein</fullName>
    </submittedName>
</protein>
<dbReference type="AlphaFoldDB" id="A0AAD0QWS2"/>
<dbReference type="RefSeq" id="WP_016395443.1">
    <property type="nucleotide sequence ID" value="NZ_BSOM01000014.1"/>
</dbReference>
<dbReference type="GeneID" id="49614090"/>
<accession>A0AAD0QWS2</accession>
<evidence type="ECO:0000313" key="2">
    <source>
        <dbReference type="Proteomes" id="UP000256503"/>
    </source>
</evidence>
<reference evidence="1 2" key="1">
    <citation type="submission" date="2018-07" db="EMBL/GenBank/DDBJ databases">
        <title>Complete genome sequence of a Pseudomonas plecoglossicida strain pathogenic to the marine fish, Larimichthys crocea.</title>
        <authorList>
            <person name="Tao Z."/>
        </authorList>
    </citation>
    <scope>NUCLEOTIDE SEQUENCE [LARGE SCALE GENOMIC DNA]</scope>
    <source>
        <strain evidence="1 2">XSDHY-P</strain>
    </source>
</reference>
<proteinExistence type="predicted"/>
<dbReference type="Proteomes" id="UP000256503">
    <property type="component" value="Chromosome"/>
</dbReference>
<evidence type="ECO:0000313" key="1">
    <source>
        <dbReference type="EMBL" id="AXM96408.1"/>
    </source>
</evidence>
<dbReference type="EMBL" id="CP031146">
    <property type="protein sequence ID" value="AXM96408.1"/>
    <property type="molecule type" value="Genomic_DNA"/>
</dbReference>
<sequence length="98" mass="11122">MRATTEQIHAHLKYALRLDPDAVHVTEVADVIELAVVRSRTLVEESMHWLKLNEEPTYDQGLFGLFHKPDTFASEHRVAGLRLSDLEREIGQMLGTLG</sequence>